<organism evidence="6 7">
    <name type="scientific">Mycena chlorophos</name>
    <name type="common">Agaric fungus</name>
    <name type="synonym">Agaricus chlorophos</name>
    <dbReference type="NCBI Taxonomy" id="658473"/>
    <lineage>
        <taxon>Eukaryota</taxon>
        <taxon>Fungi</taxon>
        <taxon>Dikarya</taxon>
        <taxon>Basidiomycota</taxon>
        <taxon>Agaricomycotina</taxon>
        <taxon>Agaricomycetes</taxon>
        <taxon>Agaricomycetidae</taxon>
        <taxon>Agaricales</taxon>
        <taxon>Marasmiineae</taxon>
        <taxon>Mycenaceae</taxon>
        <taxon>Mycena</taxon>
    </lineage>
</organism>
<evidence type="ECO:0000256" key="2">
    <source>
        <dbReference type="ARBA" id="ARBA00009116"/>
    </source>
</evidence>
<dbReference type="PANTHER" id="PTHR13126:SF0">
    <property type="entry name" value="ATP SYNTHASE MITOCHONDRIAL F1 COMPLEX ASSEMBLY FACTOR 1"/>
    <property type="match status" value="1"/>
</dbReference>
<evidence type="ECO:0008006" key="8">
    <source>
        <dbReference type="Google" id="ProtNLM"/>
    </source>
</evidence>
<keyword evidence="7" id="KW-1185">Reference proteome</keyword>
<keyword evidence="4" id="KW-0496">Mitochondrion</keyword>
<comment type="similarity">
    <text evidence="2">Belongs to the ATP11 family.</text>
</comment>
<evidence type="ECO:0000313" key="6">
    <source>
        <dbReference type="EMBL" id="GAT43635.1"/>
    </source>
</evidence>
<dbReference type="Pfam" id="PF06644">
    <property type="entry name" value="ATP11"/>
    <property type="match status" value="1"/>
</dbReference>
<proteinExistence type="inferred from homology"/>
<comment type="subcellular location">
    <subcellularLocation>
        <location evidence="1">Mitochondrion</location>
    </subcellularLocation>
</comment>
<evidence type="ECO:0000256" key="4">
    <source>
        <dbReference type="ARBA" id="ARBA00023128"/>
    </source>
</evidence>
<evidence type="ECO:0000313" key="7">
    <source>
        <dbReference type="Proteomes" id="UP000815677"/>
    </source>
</evidence>
<dbReference type="Proteomes" id="UP000815677">
    <property type="component" value="Unassembled WGS sequence"/>
</dbReference>
<feature type="compositionally biased region" description="Basic and acidic residues" evidence="5">
    <location>
        <begin position="45"/>
        <end position="62"/>
    </location>
</feature>
<feature type="region of interest" description="Disordered" evidence="5">
    <location>
        <begin position="45"/>
        <end position="78"/>
    </location>
</feature>
<evidence type="ECO:0000256" key="3">
    <source>
        <dbReference type="ARBA" id="ARBA00022946"/>
    </source>
</evidence>
<reference evidence="6" key="1">
    <citation type="submission" date="2014-09" db="EMBL/GenBank/DDBJ databases">
        <title>Genome sequence of the luminous mushroom Mycena chlorophos for searching fungal bioluminescence genes.</title>
        <authorList>
            <person name="Tanaka Y."/>
            <person name="Kasuga D."/>
            <person name="Oba Y."/>
            <person name="Hase S."/>
            <person name="Sato K."/>
            <person name="Oba Y."/>
            <person name="Sakakibara Y."/>
        </authorList>
    </citation>
    <scope>NUCLEOTIDE SEQUENCE</scope>
</reference>
<evidence type="ECO:0000256" key="5">
    <source>
        <dbReference type="SAM" id="MobiDB-lite"/>
    </source>
</evidence>
<dbReference type="PANTHER" id="PTHR13126">
    <property type="entry name" value="CHAPERONE ATP11"/>
    <property type="match status" value="1"/>
</dbReference>
<gene>
    <name evidence="6" type="ORF">MCHLO_01306</name>
</gene>
<dbReference type="InterPro" id="IPR010591">
    <property type="entry name" value="ATP11"/>
</dbReference>
<sequence length="306" mass="34500">MMQLFQRTRRVLPQLLRRQLHGYEHKYQDKIRKLAEQRGVSVAELRAKAKQEQQRDKPEPHVKPVGSGTGRKDSSPVKPLSSLLNLTRLLATPHTSEQISALWTVYHESRSSGTGRGYLCASIPFGLYTKMAETAAKFPMFVVPLRRAATEEGQEDAHEFYLLQWAFHEPPSPPEDENLFFAPPAASEKPQTVPTTPISTVIFTPLQEYKSRATFATPYLVLTNYTDLAESHDVVLLHGELTPSAVAPDAPAADARYLLPQEDALRLTTSVQNFYLGATPEREKLLKAFHETPSEFDWKELLKHAV</sequence>
<dbReference type="EMBL" id="DF839219">
    <property type="protein sequence ID" value="GAT43635.1"/>
    <property type="molecule type" value="Genomic_DNA"/>
</dbReference>
<accession>A0ABQ0KYE6</accession>
<keyword evidence="3" id="KW-0809">Transit peptide</keyword>
<protein>
    <recommendedName>
        <fullName evidence="8">ATP11-domain-containing protein</fullName>
    </recommendedName>
</protein>
<name>A0ABQ0KYE6_MYCCL</name>
<evidence type="ECO:0000256" key="1">
    <source>
        <dbReference type="ARBA" id="ARBA00004173"/>
    </source>
</evidence>